<evidence type="ECO:0000256" key="6">
    <source>
        <dbReference type="ARBA" id="ARBA00022807"/>
    </source>
</evidence>
<comment type="caution">
    <text evidence="9">The sequence shown here is derived from an EMBL/GenBank/DDBJ whole genome shotgun (WGS) entry which is preliminary data.</text>
</comment>
<dbReference type="InterPro" id="IPR036779">
    <property type="entry name" value="LysM_dom_sf"/>
</dbReference>
<evidence type="ECO:0000313" key="9">
    <source>
        <dbReference type="EMBL" id="MBZ2387765.1"/>
    </source>
</evidence>
<evidence type="ECO:0000256" key="3">
    <source>
        <dbReference type="ARBA" id="ARBA00022729"/>
    </source>
</evidence>
<gene>
    <name evidence="9" type="ORF">K8P03_10825</name>
</gene>
<evidence type="ECO:0000259" key="7">
    <source>
        <dbReference type="PROSITE" id="PS51782"/>
    </source>
</evidence>
<keyword evidence="5" id="KW-0378">Hydrolase</keyword>
<dbReference type="SMART" id="SM01095">
    <property type="entry name" value="Cpl-7"/>
    <property type="match status" value="1"/>
</dbReference>
<dbReference type="Proteomes" id="UP000734271">
    <property type="component" value="Unassembled WGS sequence"/>
</dbReference>
<dbReference type="SMART" id="SM00257">
    <property type="entry name" value="LysM"/>
    <property type="match status" value="1"/>
</dbReference>
<keyword evidence="3" id="KW-0732">Signal</keyword>
<name>A0ABS7T1W0_9FIRM</name>
<dbReference type="SUPFAM" id="SSF54106">
    <property type="entry name" value="LysM domain"/>
    <property type="match status" value="1"/>
</dbReference>
<dbReference type="Pfam" id="PF08230">
    <property type="entry name" value="CW_7"/>
    <property type="match status" value="1"/>
</dbReference>
<dbReference type="Gene3D" id="3.10.350.10">
    <property type="entry name" value="LysM domain"/>
    <property type="match status" value="1"/>
</dbReference>
<evidence type="ECO:0000256" key="4">
    <source>
        <dbReference type="ARBA" id="ARBA00022737"/>
    </source>
</evidence>
<keyword evidence="10" id="KW-1185">Reference proteome</keyword>
<keyword evidence="2" id="KW-0645">Protease</keyword>
<dbReference type="PROSITE" id="PS51782">
    <property type="entry name" value="LYSM"/>
    <property type="match status" value="1"/>
</dbReference>
<reference evidence="9 10" key="1">
    <citation type="submission" date="2021-08" db="EMBL/GenBank/DDBJ databases">
        <title>FDA dAtabase for Regulatory Grade micrObial Sequences (FDA-ARGOS): Supporting development and validation of Infectious Disease Dx tests.</title>
        <authorList>
            <person name="Sproer C."/>
            <person name="Gronow S."/>
            <person name="Severitt S."/>
            <person name="Schroder I."/>
            <person name="Tallon L."/>
            <person name="Sadzewicz L."/>
            <person name="Zhao X."/>
            <person name="Boylan J."/>
            <person name="Ott S."/>
            <person name="Bowen H."/>
            <person name="Vavikolanu K."/>
            <person name="Hazen T."/>
            <person name="Aluvathingal J."/>
            <person name="Nadendla S."/>
            <person name="Lowell S."/>
            <person name="Myers T."/>
            <person name="Yan Y."/>
            <person name="Sichtig H."/>
        </authorList>
    </citation>
    <scope>NUCLEOTIDE SEQUENCE [LARGE SCALE GENOMIC DNA]</scope>
    <source>
        <strain evidence="9 10">FDAARGOS_1460</strain>
    </source>
</reference>
<keyword evidence="4" id="KW-0677">Repeat</keyword>
<dbReference type="EMBL" id="JAIPME010000002">
    <property type="protein sequence ID" value="MBZ2387765.1"/>
    <property type="molecule type" value="Genomic_DNA"/>
</dbReference>
<evidence type="ECO:0000256" key="1">
    <source>
        <dbReference type="ARBA" id="ARBA00007074"/>
    </source>
</evidence>
<dbReference type="CDD" id="cd00118">
    <property type="entry name" value="LysM"/>
    <property type="match status" value="1"/>
</dbReference>
<dbReference type="SUPFAM" id="SSF54001">
    <property type="entry name" value="Cysteine proteinases"/>
    <property type="match status" value="1"/>
</dbReference>
<comment type="similarity">
    <text evidence="1">Belongs to the peptidase C40 family.</text>
</comment>
<dbReference type="InterPro" id="IPR013168">
    <property type="entry name" value="Cpl_7_lyso_C"/>
</dbReference>
<sequence>MGSIDKMMDYAKSRWHKPRYVMGGGRIGKEASYYSDTEDCSSFAFKCGKFGGFLPESMYNGSTEDLFRLARQGKYLKEIPYSEVRRGDIFVKGREGGSGGAYGHTGLFTRKGEIIHCNYGNGTVTTNNESEGYWYYLDSSKVPVRFFRWVGAVEDKPKKTINQIAQEVIAGKWGVGADRQARLQRAGYSYRDVQDEVNRQLKSKPVYYVVKAGDSLGGIAKAHGVSLDSVIKLNPQIKNPNLIYKGQKIRVK</sequence>
<organism evidence="9 10">
    <name type="scientific">Anaerococcus murdochii</name>
    <dbReference type="NCBI Taxonomy" id="411577"/>
    <lineage>
        <taxon>Bacteria</taxon>
        <taxon>Bacillati</taxon>
        <taxon>Bacillota</taxon>
        <taxon>Tissierellia</taxon>
        <taxon>Tissierellales</taxon>
        <taxon>Peptoniphilaceae</taxon>
        <taxon>Anaerococcus</taxon>
    </lineage>
</organism>
<protein>
    <submittedName>
        <fullName evidence="9">LysM peptidoglycan-binding domain-containing protein</fullName>
    </submittedName>
</protein>
<evidence type="ECO:0000313" key="10">
    <source>
        <dbReference type="Proteomes" id="UP000734271"/>
    </source>
</evidence>
<dbReference type="PROSITE" id="PS51935">
    <property type="entry name" value="NLPC_P60"/>
    <property type="match status" value="1"/>
</dbReference>
<feature type="domain" description="NlpC/P60" evidence="8">
    <location>
        <begin position="1"/>
        <end position="145"/>
    </location>
</feature>
<dbReference type="InterPro" id="IPR018392">
    <property type="entry name" value="LysM"/>
</dbReference>
<evidence type="ECO:0000256" key="5">
    <source>
        <dbReference type="ARBA" id="ARBA00022801"/>
    </source>
</evidence>
<feature type="domain" description="LysM" evidence="7">
    <location>
        <begin position="206"/>
        <end position="251"/>
    </location>
</feature>
<dbReference type="Pfam" id="PF01476">
    <property type="entry name" value="LysM"/>
    <property type="match status" value="1"/>
</dbReference>
<evidence type="ECO:0000259" key="8">
    <source>
        <dbReference type="PROSITE" id="PS51935"/>
    </source>
</evidence>
<evidence type="ECO:0000256" key="2">
    <source>
        <dbReference type="ARBA" id="ARBA00022670"/>
    </source>
</evidence>
<accession>A0ABS7T1W0</accession>
<dbReference type="Pfam" id="PF05382">
    <property type="entry name" value="Amidase_5"/>
    <property type="match status" value="1"/>
</dbReference>
<dbReference type="InterPro" id="IPR008044">
    <property type="entry name" value="Phage_lysin"/>
</dbReference>
<dbReference type="RefSeq" id="WP_223420623.1">
    <property type="nucleotide sequence ID" value="NZ_JAIPME010000002.1"/>
</dbReference>
<dbReference type="InterPro" id="IPR038765">
    <property type="entry name" value="Papain-like_cys_pep_sf"/>
</dbReference>
<dbReference type="Gene3D" id="3.90.1720.10">
    <property type="entry name" value="endopeptidase domain like (from Nostoc punctiforme)"/>
    <property type="match status" value="1"/>
</dbReference>
<keyword evidence="6" id="KW-0788">Thiol protease</keyword>
<proteinExistence type="inferred from homology"/>
<dbReference type="InterPro" id="IPR000064">
    <property type="entry name" value="NLP_P60_dom"/>
</dbReference>